<evidence type="ECO:0000259" key="3">
    <source>
        <dbReference type="Pfam" id="PF02525"/>
    </source>
</evidence>
<dbReference type="SUPFAM" id="SSF52218">
    <property type="entry name" value="Flavoproteins"/>
    <property type="match status" value="1"/>
</dbReference>
<dbReference type="InterPro" id="IPR029039">
    <property type="entry name" value="Flavoprotein-like_sf"/>
</dbReference>
<dbReference type="GO" id="GO:0005829">
    <property type="term" value="C:cytosol"/>
    <property type="evidence" value="ECO:0007669"/>
    <property type="project" value="TreeGrafter"/>
</dbReference>
<gene>
    <name evidence="4" type="ORF">COV34_01995</name>
</gene>
<comment type="caution">
    <text evidence="4">The sequence shown here is derived from an EMBL/GenBank/DDBJ whole genome shotgun (WGS) entry which is preliminary data.</text>
</comment>
<dbReference type="Proteomes" id="UP000231333">
    <property type="component" value="Unassembled WGS sequence"/>
</dbReference>
<comment type="similarity">
    <text evidence="1">Belongs to the NAD(P)H dehydrogenase (quinone) family.</text>
</comment>
<dbReference type="AlphaFoldDB" id="A0A2H0QVU3"/>
<proteinExistence type="inferred from homology"/>
<organism evidence="4 5">
    <name type="scientific">Candidatus Zambryskibacteria bacterium CG10_big_fil_rev_8_21_14_0_10_42_12</name>
    <dbReference type="NCBI Taxonomy" id="1975115"/>
    <lineage>
        <taxon>Bacteria</taxon>
        <taxon>Candidatus Zambryskiibacteriota</taxon>
    </lineage>
</organism>
<keyword evidence="2" id="KW-0560">Oxidoreductase</keyword>
<sequence length="198" mass="23088">MFFTPKKKKIFVLLAHPDKDSFNCTLADEYGRGAEEAGHDVRRMNLGDMKFDPILHKGYREIQELEPDLVTFQENVKWCEHFVIFYPSWWSTMPALLKGLIDRSWLPGFAYQFTHGGNMWKKLLKGRSATMFVTSDTMPLIQRIIFGDTTNELKRGILWFAGFSPVHVRKIGYLKHFGSTGRRERIKRSVYSYGKKAK</sequence>
<evidence type="ECO:0000256" key="1">
    <source>
        <dbReference type="ARBA" id="ARBA00006252"/>
    </source>
</evidence>
<dbReference type="GO" id="GO:0003955">
    <property type="term" value="F:NAD(P)H dehydrogenase (quinone) activity"/>
    <property type="evidence" value="ECO:0007669"/>
    <property type="project" value="TreeGrafter"/>
</dbReference>
<dbReference type="InterPro" id="IPR003680">
    <property type="entry name" value="Flavodoxin_fold"/>
</dbReference>
<dbReference type="Pfam" id="PF02525">
    <property type="entry name" value="Flavodoxin_2"/>
    <property type="match status" value="1"/>
</dbReference>
<dbReference type="Gene3D" id="3.40.50.360">
    <property type="match status" value="1"/>
</dbReference>
<protein>
    <submittedName>
        <fullName evidence="4">NADPH:quinone reductase</fullName>
    </submittedName>
</protein>
<dbReference type="PANTHER" id="PTHR10204">
    <property type="entry name" value="NAD P H OXIDOREDUCTASE-RELATED"/>
    <property type="match status" value="1"/>
</dbReference>
<evidence type="ECO:0000313" key="5">
    <source>
        <dbReference type="Proteomes" id="UP000231333"/>
    </source>
</evidence>
<dbReference type="InterPro" id="IPR051545">
    <property type="entry name" value="NAD(P)H_dehydrogenase_qn"/>
</dbReference>
<dbReference type="EMBL" id="PCXL01000011">
    <property type="protein sequence ID" value="PIR38357.1"/>
    <property type="molecule type" value="Genomic_DNA"/>
</dbReference>
<reference evidence="4 5" key="1">
    <citation type="submission" date="2017-09" db="EMBL/GenBank/DDBJ databases">
        <title>Depth-based differentiation of microbial function through sediment-hosted aquifers and enrichment of novel symbionts in the deep terrestrial subsurface.</title>
        <authorList>
            <person name="Probst A.J."/>
            <person name="Ladd B."/>
            <person name="Jarett J.K."/>
            <person name="Geller-Mcgrath D.E."/>
            <person name="Sieber C.M."/>
            <person name="Emerson J.B."/>
            <person name="Anantharaman K."/>
            <person name="Thomas B.C."/>
            <person name="Malmstrom R."/>
            <person name="Stieglmeier M."/>
            <person name="Klingl A."/>
            <person name="Woyke T."/>
            <person name="Ryan C.M."/>
            <person name="Banfield J.F."/>
        </authorList>
    </citation>
    <scope>NUCLEOTIDE SEQUENCE [LARGE SCALE GENOMIC DNA]</scope>
    <source>
        <strain evidence="4">CG10_big_fil_rev_8_21_14_0_10_42_12</strain>
    </source>
</reference>
<accession>A0A2H0QVU3</accession>
<name>A0A2H0QVU3_9BACT</name>
<evidence type="ECO:0000313" key="4">
    <source>
        <dbReference type="EMBL" id="PIR38357.1"/>
    </source>
</evidence>
<dbReference type="PANTHER" id="PTHR10204:SF34">
    <property type="entry name" value="NAD(P)H DEHYDROGENASE [QUINONE] 1 ISOFORM 1"/>
    <property type="match status" value="1"/>
</dbReference>
<feature type="domain" description="Flavodoxin-like fold" evidence="3">
    <location>
        <begin position="8"/>
        <end position="170"/>
    </location>
</feature>
<evidence type="ECO:0000256" key="2">
    <source>
        <dbReference type="ARBA" id="ARBA00023002"/>
    </source>
</evidence>